<dbReference type="PANTHER" id="PTHR43861">
    <property type="entry name" value="TRANS-ACONITATE 2-METHYLTRANSFERASE-RELATED"/>
    <property type="match status" value="1"/>
</dbReference>
<dbReference type="GeneID" id="54566796"/>
<protein>
    <recommendedName>
        <fullName evidence="1">Methyltransferase domain-containing protein</fullName>
    </recommendedName>
</protein>
<accession>A0A6A6CCR5</accession>
<dbReference type="OrthoDB" id="10017101at2759"/>
<dbReference type="Proteomes" id="UP000799537">
    <property type="component" value="Unassembled WGS sequence"/>
</dbReference>
<dbReference type="Pfam" id="PF13847">
    <property type="entry name" value="Methyltransf_31"/>
    <property type="match status" value="1"/>
</dbReference>
<reference evidence="2" key="1">
    <citation type="journal article" date="2020" name="Stud. Mycol.">
        <title>101 Dothideomycetes genomes: a test case for predicting lifestyles and emergence of pathogens.</title>
        <authorList>
            <person name="Haridas S."/>
            <person name="Albert R."/>
            <person name="Binder M."/>
            <person name="Bloem J."/>
            <person name="Labutti K."/>
            <person name="Salamov A."/>
            <person name="Andreopoulos B."/>
            <person name="Baker S."/>
            <person name="Barry K."/>
            <person name="Bills G."/>
            <person name="Bluhm B."/>
            <person name="Cannon C."/>
            <person name="Castanera R."/>
            <person name="Culley D."/>
            <person name="Daum C."/>
            <person name="Ezra D."/>
            <person name="Gonzalez J."/>
            <person name="Henrissat B."/>
            <person name="Kuo A."/>
            <person name="Liang C."/>
            <person name="Lipzen A."/>
            <person name="Lutzoni F."/>
            <person name="Magnuson J."/>
            <person name="Mondo S."/>
            <person name="Nolan M."/>
            <person name="Ohm R."/>
            <person name="Pangilinan J."/>
            <person name="Park H.-J."/>
            <person name="Ramirez L."/>
            <person name="Alfaro M."/>
            <person name="Sun H."/>
            <person name="Tritt A."/>
            <person name="Yoshinaga Y."/>
            <person name="Zwiers L.-H."/>
            <person name="Turgeon B."/>
            <person name="Goodwin S."/>
            <person name="Spatafora J."/>
            <person name="Crous P."/>
            <person name="Grigoriev I."/>
        </authorList>
    </citation>
    <scope>NUCLEOTIDE SEQUENCE</scope>
    <source>
        <strain evidence="2">ATCC 36951</strain>
    </source>
</reference>
<evidence type="ECO:0000313" key="3">
    <source>
        <dbReference type="Proteomes" id="UP000799537"/>
    </source>
</evidence>
<sequence length="252" mass="28161">MAAHDWDKFKKFFENRNVAKCAPHLIRYIKPDSKIIDVGCGVGTITLDFARRVPQGSVIGIDHSEQSIATARAQVEREGVSNVEFVVGDVEDLQYPDDTFDIAHAHQVMIHLVHPVQSLRHVHRIIKPGGVVGIRDLAHLHHVGATALMNENLEKFWQDSRARGARGEGAGKVNHIWMHEAGFEWGQIEAGCAGFDNEREELPAMSEGAIGFAKARNENNEYMERLRKDVDDWVASPQSRSMVLDGRVVGKK</sequence>
<evidence type="ECO:0000313" key="2">
    <source>
        <dbReference type="EMBL" id="KAF2164020.1"/>
    </source>
</evidence>
<dbReference type="AlphaFoldDB" id="A0A6A6CCR5"/>
<dbReference type="EMBL" id="ML993606">
    <property type="protein sequence ID" value="KAF2164020.1"/>
    <property type="molecule type" value="Genomic_DNA"/>
</dbReference>
<name>A0A6A6CCR5_ZASCE</name>
<evidence type="ECO:0000259" key="1">
    <source>
        <dbReference type="Pfam" id="PF13847"/>
    </source>
</evidence>
<dbReference type="InterPro" id="IPR025714">
    <property type="entry name" value="Methyltranfer_dom"/>
</dbReference>
<proteinExistence type="predicted"/>
<organism evidence="2 3">
    <name type="scientific">Zasmidium cellare ATCC 36951</name>
    <dbReference type="NCBI Taxonomy" id="1080233"/>
    <lineage>
        <taxon>Eukaryota</taxon>
        <taxon>Fungi</taxon>
        <taxon>Dikarya</taxon>
        <taxon>Ascomycota</taxon>
        <taxon>Pezizomycotina</taxon>
        <taxon>Dothideomycetes</taxon>
        <taxon>Dothideomycetidae</taxon>
        <taxon>Mycosphaerellales</taxon>
        <taxon>Mycosphaerellaceae</taxon>
        <taxon>Zasmidium</taxon>
    </lineage>
</organism>
<keyword evidence="3" id="KW-1185">Reference proteome</keyword>
<dbReference type="RefSeq" id="XP_033664909.1">
    <property type="nucleotide sequence ID" value="XM_033813524.1"/>
</dbReference>
<dbReference type="InterPro" id="IPR029063">
    <property type="entry name" value="SAM-dependent_MTases_sf"/>
</dbReference>
<dbReference type="Gene3D" id="3.40.50.150">
    <property type="entry name" value="Vaccinia Virus protein VP39"/>
    <property type="match status" value="1"/>
</dbReference>
<dbReference type="SUPFAM" id="SSF53335">
    <property type="entry name" value="S-adenosyl-L-methionine-dependent methyltransferases"/>
    <property type="match status" value="1"/>
</dbReference>
<dbReference type="CDD" id="cd02440">
    <property type="entry name" value="AdoMet_MTases"/>
    <property type="match status" value="1"/>
</dbReference>
<gene>
    <name evidence="2" type="ORF">M409DRAFT_57117</name>
</gene>
<feature type="domain" description="Methyltransferase" evidence="1">
    <location>
        <begin position="30"/>
        <end position="152"/>
    </location>
</feature>